<gene>
    <name evidence="2" type="ORF">SEMRO_819_G207030.1</name>
</gene>
<dbReference type="Proteomes" id="UP001153069">
    <property type="component" value="Unassembled WGS sequence"/>
</dbReference>
<dbReference type="EMBL" id="CAICTM010000818">
    <property type="protein sequence ID" value="CAB9516968.1"/>
    <property type="molecule type" value="Genomic_DNA"/>
</dbReference>
<keyword evidence="3" id="KW-1185">Reference proteome</keyword>
<proteinExistence type="predicted"/>
<dbReference type="InterPro" id="IPR013761">
    <property type="entry name" value="SAM/pointed_sf"/>
</dbReference>
<reference evidence="2" key="1">
    <citation type="submission" date="2020-06" db="EMBL/GenBank/DDBJ databases">
        <authorList>
            <consortium name="Plant Systems Biology data submission"/>
        </authorList>
    </citation>
    <scope>NUCLEOTIDE SEQUENCE</scope>
    <source>
        <strain evidence="2">D6</strain>
    </source>
</reference>
<evidence type="ECO:0008006" key="4">
    <source>
        <dbReference type="Google" id="ProtNLM"/>
    </source>
</evidence>
<sequence>MGSSQSKLASSPLEEISLDDISSFVVSLGIKYQGYGDAIVENAVDGELLATLEDDAEVKETLECLEITNFLHQRVLLKEWRKAKKASALVKERNKLEHSSSDEEGDIHKGREIETQTVATGTSSMGDLTAASESSSSDKLFPSDEVVRVLEELELQEEDHGLTVESKELEPYQKVANRALEDLNGNFGAVNLVSTQSAGHNSLCLSFYSPDGDIQATRHHIDGENDISVCRSVILGSNEDFAQFDIPEDICKKYGMAGAARYYGHVVKCGDLRVGMVCAVMEESRIKNTTDEEKRVILKFLAAETERQLQRRKVLVQRNENLKRDIEELKKQPDGPVDEVVLPAYGPLNPVMASQVDARLDLFPYPNDDDAGTEVRRSVELPA</sequence>
<name>A0A9N8HIY9_9STRA</name>
<evidence type="ECO:0000256" key="1">
    <source>
        <dbReference type="SAM" id="MobiDB-lite"/>
    </source>
</evidence>
<dbReference type="OrthoDB" id="79668at2759"/>
<protein>
    <recommendedName>
        <fullName evidence="4">SAM domain-containing protein</fullName>
    </recommendedName>
</protein>
<evidence type="ECO:0000313" key="2">
    <source>
        <dbReference type="EMBL" id="CAB9516968.1"/>
    </source>
</evidence>
<feature type="non-terminal residue" evidence="2">
    <location>
        <position position="1"/>
    </location>
</feature>
<feature type="compositionally biased region" description="Basic and acidic residues" evidence="1">
    <location>
        <begin position="373"/>
        <end position="383"/>
    </location>
</feature>
<comment type="caution">
    <text evidence="2">The sequence shown here is derived from an EMBL/GenBank/DDBJ whole genome shotgun (WGS) entry which is preliminary data.</text>
</comment>
<accession>A0A9N8HIY9</accession>
<feature type="region of interest" description="Disordered" evidence="1">
    <location>
        <begin position="91"/>
        <end position="139"/>
    </location>
</feature>
<feature type="compositionally biased region" description="Basic and acidic residues" evidence="1">
    <location>
        <begin position="91"/>
        <end position="114"/>
    </location>
</feature>
<dbReference type="CDD" id="cd09487">
    <property type="entry name" value="SAM_superfamily"/>
    <property type="match status" value="1"/>
</dbReference>
<organism evidence="2 3">
    <name type="scientific">Seminavis robusta</name>
    <dbReference type="NCBI Taxonomy" id="568900"/>
    <lineage>
        <taxon>Eukaryota</taxon>
        <taxon>Sar</taxon>
        <taxon>Stramenopiles</taxon>
        <taxon>Ochrophyta</taxon>
        <taxon>Bacillariophyta</taxon>
        <taxon>Bacillariophyceae</taxon>
        <taxon>Bacillariophycidae</taxon>
        <taxon>Naviculales</taxon>
        <taxon>Naviculaceae</taxon>
        <taxon>Seminavis</taxon>
    </lineage>
</organism>
<feature type="compositionally biased region" description="Polar residues" evidence="1">
    <location>
        <begin position="115"/>
        <end position="138"/>
    </location>
</feature>
<feature type="region of interest" description="Disordered" evidence="1">
    <location>
        <begin position="364"/>
        <end position="383"/>
    </location>
</feature>
<dbReference type="AlphaFoldDB" id="A0A9N8HIY9"/>
<dbReference type="Gene3D" id="1.10.150.50">
    <property type="entry name" value="Transcription Factor, Ets-1"/>
    <property type="match status" value="1"/>
</dbReference>
<evidence type="ECO:0000313" key="3">
    <source>
        <dbReference type="Proteomes" id="UP001153069"/>
    </source>
</evidence>